<dbReference type="GO" id="GO:0016301">
    <property type="term" value="F:kinase activity"/>
    <property type="evidence" value="ECO:0007669"/>
    <property type="project" value="UniProtKB-KW"/>
</dbReference>
<reference evidence="1" key="1">
    <citation type="submission" date="2020-10" db="EMBL/GenBank/DDBJ databases">
        <authorList>
            <person name="Gilroy R."/>
        </authorList>
    </citation>
    <scope>NUCLEOTIDE SEQUENCE</scope>
    <source>
        <strain evidence="1">ChiSjej4B22-8148</strain>
    </source>
</reference>
<dbReference type="SUPFAM" id="SSF52540">
    <property type="entry name" value="P-loop containing nucleoside triphosphate hydrolases"/>
    <property type="match status" value="1"/>
</dbReference>
<comment type="caution">
    <text evidence="1">The sequence shown here is derived from an EMBL/GenBank/DDBJ whole genome shotgun (WGS) entry which is preliminary data.</text>
</comment>
<gene>
    <name evidence="1" type="ORF">IAB31_09945</name>
</gene>
<proteinExistence type="predicted"/>
<name>A0A9D1AD93_9FIRM</name>
<keyword evidence="1" id="KW-0418">Kinase</keyword>
<accession>A0A9D1AD93</accession>
<organism evidence="1 2">
    <name type="scientific">Candidatus Choladousia intestinavium</name>
    <dbReference type="NCBI Taxonomy" id="2840727"/>
    <lineage>
        <taxon>Bacteria</taxon>
        <taxon>Bacillati</taxon>
        <taxon>Bacillota</taxon>
        <taxon>Clostridia</taxon>
        <taxon>Lachnospirales</taxon>
        <taxon>Lachnospiraceae</taxon>
        <taxon>Lachnospiraceae incertae sedis</taxon>
        <taxon>Candidatus Choladousia</taxon>
    </lineage>
</organism>
<dbReference type="Proteomes" id="UP000886757">
    <property type="component" value="Unassembled WGS sequence"/>
</dbReference>
<dbReference type="AlphaFoldDB" id="A0A9D1AD93"/>
<evidence type="ECO:0000313" key="1">
    <source>
        <dbReference type="EMBL" id="HIR14230.1"/>
    </source>
</evidence>
<dbReference type="Gene3D" id="3.40.50.300">
    <property type="entry name" value="P-loop containing nucleotide triphosphate hydrolases"/>
    <property type="match status" value="1"/>
</dbReference>
<dbReference type="InterPro" id="IPR027417">
    <property type="entry name" value="P-loop_NTPase"/>
</dbReference>
<evidence type="ECO:0000313" key="2">
    <source>
        <dbReference type="Proteomes" id="UP000886757"/>
    </source>
</evidence>
<protein>
    <submittedName>
        <fullName evidence="1">Cytidylate kinase-like family protein</fullName>
    </submittedName>
</protein>
<sequence>MERFVIAITRTCGSGATSISEILADDYGIDMYDRKLLSLASEESGISEALFASVDEHVRNSLLYRVSKKVYTGELIPPESGNFTSDENLFNYQAKVLKELANRESYICIGRACDYILKDFPHVLKVFIYASRECCVKKEALRQGITEKEAEKYIYKTDKYRRAYYKYHTGREWEDPYNYDLCLNTEGLTYTQCARLIEAQLKERFGVEIPQGA</sequence>
<reference evidence="1" key="2">
    <citation type="journal article" date="2021" name="PeerJ">
        <title>Extensive microbial diversity within the chicken gut microbiome revealed by metagenomics and culture.</title>
        <authorList>
            <person name="Gilroy R."/>
            <person name="Ravi A."/>
            <person name="Getino M."/>
            <person name="Pursley I."/>
            <person name="Horton D.L."/>
            <person name="Alikhan N.F."/>
            <person name="Baker D."/>
            <person name="Gharbi K."/>
            <person name="Hall N."/>
            <person name="Watson M."/>
            <person name="Adriaenssens E.M."/>
            <person name="Foster-Nyarko E."/>
            <person name="Jarju S."/>
            <person name="Secka A."/>
            <person name="Antonio M."/>
            <person name="Oren A."/>
            <person name="Chaudhuri R.R."/>
            <person name="La Ragione R."/>
            <person name="Hildebrand F."/>
            <person name="Pallen M.J."/>
        </authorList>
    </citation>
    <scope>NUCLEOTIDE SEQUENCE</scope>
    <source>
        <strain evidence="1">ChiSjej4B22-8148</strain>
    </source>
</reference>
<keyword evidence="1" id="KW-0808">Transferase</keyword>
<dbReference type="Pfam" id="PF13189">
    <property type="entry name" value="Cytidylate_kin2"/>
    <property type="match status" value="1"/>
</dbReference>
<dbReference type="EMBL" id="DVGK01000112">
    <property type="protein sequence ID" value="HIR14230.1"/>
    <property type="molecule type" value="Genomic_DNA"/>
</dbReference>